<dbReference type="Gene3D" id="1.20.120.450">
    <property type="entry name" value="dinb family like domain"/>
    <property type="match status" value="1"/>
</dbReference>
<dbReference type="SUPFAM" id="SSF109854">
    <property type="entry name" value="DinB/YfiT-like putative metalloenzymes"/>
    <property type="match status" value="1"/>
</dbReference>
<dbReference type="EMBL" id="CAKMMF010000015">
    <property type="protein sequence ID" value="CAH1209091.1"/>
    <property type="molecule type" value="Genomic_DNA"/>
</dbReference>
<organism evidence="1 2">
    <name type="scientific">Paenibacillus plantiphilus</name>
    <dbReference type="NCBI Taxonomy" id="2905650"/>
    <lineage>
        <taxon>Bacteria</taxon>
        <taxon>Bacillati</taxon>
        <taxon>Bacillota</taxon>
        <taxon>Bacilli</taxon>
        <taxon>Bacillales</taxon>
        <taxon>Paenibacillaceae</taxon>
        <taxon>Paenibacillus</taxon>
    </lineage>
</organism>
<accession>A0ABM9CCG0</accession>
<evidence type="ECO:0008006" key="3">
    <source>
        <dbReference type="Google" id="ProtNLM"/>
    </source>
</evidence>
<sequence length="177" mass="20702">MKNGMEQGFHYFIVISKHRMINHYLPKLLNCLDRLEEADIWSAERNSNSSNSSNSIGGIVLHLMEHVQRNADRLYEPERMYDKGIENYFPNMKLDNIQLKSRLEAVFHELKHAMETVSQGSMDMYGLYHLVEHTGYHVGQIIDRAQWLTGHQFQFVQNGIHERGLKELIEAECRRGS</sequence>
<proteinExistence type="predicted"/>
<dbReference type="Proteomes" id="UP000838686">
    <property type="component" value="Unassembled WGS sequence"/>
</dbReference>
<reference evidence="1" key="1">
    <citation type="submission" date="2022-01" db="EMBL/GenBank/DDBJ databases">
        <authorList>
            <person name="Criscuolo A."/>
        </authorList>
    </citation>
    <scope>NUCLEOTIDE SEQUENCE</scope>
    <source>
        <strain evidence="1">CIP111893</strain>
    </source>
</reference>
<comment type="caution">
    <text evidence="1">The sequence shown here is derived from an EMBL/GenBank/DDBJ whole genome shotgun (WGS) entry which is preliminary data.</text>
</comment>
<gene>
    <name evidence="1" type="ORF">PAECIP111893_02978</name>
</gene>
<evidence type="ECO:0000313" key="2">
    <source>
        <dbReference type="Proteomes" id="UP000838686"/>
    </source>
</evidence>
<protein>
    <recommendedName>
        <fullName evidence="3">DinB family protein</fullName>
    </recommendedName>
</protein>
<dbReference type="InterPro" id="IPR034660">
    <property type="entry name" value="DinB/YfiT-like"/>
</dbReference>
<keyword evidence="2" id="KW-1185">Reference proteome</keyword>
<name>A0ABM9CCG0_9BACL</name>
<evidence type="ECO:0000313" key="1">
    <source>
        <dbReference type="EMBL" id="CAH1209091.1"/>
    </source>
</evidence>